<comment type="caution">
    <text evidence="2">The sequence shown here is derived from an EMBL/GenBank/DDBJ whole genome shotgun (WGS) entry which is preliminary data.</text>
</comment>
<feature type="region of interest" description="Disordered" evidence="1">
    <location>
        <begin position="141"/>
        <end position="231"/>
    </location>
</feature>
<dbReference type="OrthoDB" id="10652178at2759"/>
<proteinExistence type="predicted"/>
<dbReference type="EMBL" id="VSWC01000144">
    <property type="protein sequence ID" value="KAA1077463.1"/>
    <property type="molecule type" value="Genomic_DNA"/>
</dbReference>
<evidence type="ECO:0000256" key="1">
    <source>
        <dbReference type="SAM" id="MobiDB-lite"/>
    </source>
</evidence>
<feature type="region of interest" description="Disordered" evidence="1">
    <location>
        <begin position="63"/>
        <end position="114"/>
    </location>
</feature>
<feature type="compositionally biased region" description="Basic and acidic residues" evidence="1">
    <location>
        <begin position="170"/>
        <end position="197"/>
    </location>
</feature>
<dbReference type="Proteomes" id="UP000324748">
    <property type="component" value="Unassembled WGS sequence"/>
</dbReference>
<sequence length="231" mass="25893">MTSALQDDQIKAMQTTTNFRRRTVSQPLVTDQDTTVRTLIAVLNRRGKSIVRQRNLVEIAENSDTESIKENGKDLSPEQQRIDEHRRYKQQQRSRQLGANPRAQSDPVASHREWGRDAAAIERARQERGVRSTTSDVVFARGIGDDTSKRQDDGSAGIPSAVANPSGGSDRSRPFEQLRSVGDDHKLRRPSDDEHRAPASARADQQNRAPRSSDIFVGRHDESPLHALSQR</sequence>
<evidence type="ECO:0000313" key="2">
    <source>
        <dbReference type="EMBL" id="KAA1077463.1"/>
    </source>
</evidence>
<keyword evidence="3" id="KW-1185">Reference proteome</keyword>
<organism evidence="2 3">
    <name type="scientific">Puccinia graminis f. sp. tritici</name>
    <dbReference type="NCBI Taxonomy" id="56615"/>
    <lineage>
        <taxon>Eukaryota</taxon>
        <taxon>Fungi</taxon>
        <taxon>Dikarya</taxon>
        <taxon>Basidiomycota</taxon>
        <taxon>Pucciniomycotina</taxon>
        <taxon>Pucciniomycetes</taxon>
        <taxon>Pucciniales</taxon>
        <taxon>Pucciniaceae</taxon>
        <taxon>Puccinia</taxon>
    </lineage>
</organism>
<protein>
    <submittedName>
        <fullName evidence="2">Uncharacterized protein</fullName>
    </submittedName>
</protein>
<feature type="compositionally biased region" description="Basic and acidic residues" evidence="1">
    <location>
        <begin position="143"/>
        <end position="153"/>
    </location>
</feature>
<name>A0A5B0MME7_PUCGR</name>
<gene>
    <name evidence="2" type="ORF">PGT21_009148</name>
</gene>
<dbReference type="AlphaFoldDB" id="A0A5B0MME7"/>
<evidence type="ECO:0000313" key="3">
    <source>
        <dbReference type="Proteomes" id="UP000324748"/>
    </source>
</evidence>
<feature type="compositionally biased region" description="Basic and acidic residues" evidence="1">
    <location>
        <begin position="66"/>
        <end position="86"/>
    </location>
</feature>
<reference evidence="2 3" key="1">
    <citation type="submission" date="2019-05" db="EMBL/GenBank/DDBJ databases">
        <title>Emergence of the Ug99 lineage of the wheat stem rust pathogen through somatic hybridization.</title>
        <authorList>
            <person name="Li F."/>
            <person name="Upadhyaya N.M."/>
            <person name="Sperschneider J."/>
            <person name="Matny O."/>
            <person name="Nguyen-Phuc H."/>
            <person name="Mago R."/>
            <person name="Raley C."/>
            <person name="Miller M.E."/>
            <person name="Silverstein K.A.T."/>
            <person name="Henningsen E."/>
            <person name="Hirsch C.D."/>
            <person name="Visser B."/>
            <person name="Pretorius Z.A."/>
            <person name="Steffenson B.J."/>
            <person name="Schwessinger B."/>
            <person name="Dodds P.N."/>
            <person name="Figueroa M."/>
        </authorList>
    </citation>
    <scope>NUCLEOTIDE SEQUENCE [LARGE SCALE GENOMIC DNA]</scope>
    <source>
        <strain evidence="2">21-0</strain>
    </source>
</reference>
<accession>A0A5B0MME7</accession>